<dbReference type="EMBL" id="CAJNOV010016632">
    <property type="protein sequence ID" value="CAF1594019.1"/>
    <property type="molecule type" value="Genomic_DNA"/>
</dbReference>
<evidence type="ECO:0000313" key="3">
    <source>
        <dbReference type="EMBL" id="CAF4164529.1"/>
    </source>
</evidence>
<evidence type="ECO:0000313" key="1">
    <source>
        <dbReference type="EMBL" id="CAF1403660.1"/>
    </source>
</evidence>
<dbReference type="Gene3D" id="3.30.420.10">
    <property type="entry name" value="Ribonuclease H-like superfamily/Ribonuclease H"/>
    <property type="match status" value="1"/>
</dbReference>
<dbReference type="GO" id="GO:0003676">
    <property type="term" value="F:nucleic acid binding"/>
    <property type="evidence" value="ECO:0007669"/>
    <property type="project" value="InterPro"/>
</dbReference>
<comment type="caution">
    <text evidence="2">The sequence shown here is derived from an EMBL/GenBank/DDBJ whole genome shotgun (WGS) entry which is preliminary data.</text>
</comment>
<dbReference type="Proteomes" id="UP000663855">
    <property type="component" value="Unassembled WGS sequence"/>
</dbReference>
<dbReference type="EMBL" id="CAJOBH010032396">
    <property type="protein sequence ID" value="CAF4284435.1"/>
    <property type="molecule type" value="Genomic_DNA"/>
</dbReference>
<gene>
    <name evidence="4" type="ORF">BYL167_LOCUS26830</name>
    <name evidence="2" type="ORF">CJN711_LOCUS34370</name>
    <name evidence="3" type="ORF">GIL414_LOCUS20089</name>
    <name evidence="1" type="ORF">KQP761_LOCUS9827</name>
</gene>
<evidence type="ECO:0000313" key="5">
    <source>
        <dbReference type="Proteomes" id="UP000663855"/>
    </source>
</evidence>
<sequence>MKSEDLQKLVILKHQNGDYPTKIFRDLNGILSLATIKRWCGMIDETSSINLRYSPGCSRTARTKGAINKVKKKLQENKVSSRKLALELDISRQVLDVILRDDLGCRPHKYLVVPALTEEHKEKNKTFVNWIRTNFRKQETVKILFSDEKMFDIDGVYNTQNDRIWAVNRVEADEKGGILQKKSFPQKVMVWLGICSKGVSPLVIFDEDTVDHARYIKEVLPVALKYGNHVFGNDWTSQQDGAKPHIHQLTQQWCHDNFTGFIDKDHWLPSSPDLNPLDYCIWDEFVKVINWNKVTSKPTMIQELKRAVKKFEKMLCLKVVLLGPMDCIACHKIMEIIQVNKDIYVL</sequence>
<organism evidence="2 5">
    <name type="scientific">Rotaria magnacalcarata</name>
    <dbReference type="NCBI Taxonomy" id="392030"/>
    <lineage>
        <taxon>Eukaryota</taxon>
        <taxon>Metazoa</taxon>
        <taxon>Spiralia</taxon>
        <taxon>Gnathifera</taxon>
        <taxon>Rotifera</taxon>
        <taxon>Eurotatoria</taxon>
        <taxon>Bdelloidea</taxon>
        <taxon>Philodinida</taxon>
        <taxon>Philodinidae</taxon>
        <taxon>Rotaria</taxon>
    </lineage>
</organism>
<dbReference type="PANTHER" id="PTHR46068">
    <property type="entry name" value="PROTEIN CBG27172"/>
    <property type="match status" value="1"/>
</dbReference>
<dbReference type="AlphaFoldDB" id="A0A816A9V8"/>
<dbReference type="EMBL" id="CAJOBJ010012310">
    <property type="protein sequence ID" value="CAF4164529.1"/>
    <property type="molecule type" value="Genomic_DNA"/>
</dbReference>
<dbReference type="Proteomes" id="UP000681720">
    <property type="component" value="Unassembled WGS sequence"/>
</dbReference>
<dbReference type="EMBL" id="CAJNOW010004052">
    <property type="protein sequence ID" value="CAF1403660.1"/>
    <property type="molecule type" value="Genomic_DNA"/>
</dbReference>
<reference evidence="2" key="1">
    <citation type="submission" date="2021-02" db="EMBL/GenBank/DDBJ databases">
        <authorList>
            <person name="Nowell W R."/>
        </authorList>
    </citation>
    <scope>NUCLEOTIDE SEQUENCE</scope>
</reference>
<evidence type="ECO:0000313" key="4">
    <source>
        <dbReference type="EMBL" id="CAF4284435.1"/>
    </source>
</evidence>
<dbReference type="OrthoDB" id="9981685at2759"/>
<protein>
    <recommendedName>
        <fullName evidence="6">Transposase</fullName>
    </recommendedName>
</protein>
<evidence type="ECO:0000313" key="2">
    <source>
        <dbReference type="EMBL" id="CAF1594019.1"/>
    </source>
</evidence>
<proteinExistence type="predicted"/>
<dbReference type="InterPro" id="IPR036397">
    <property type="entry name" value="RNaseH_sf"/>
</dbReference>
<accession>A0A816A9V8</accession>
<name>A0A816A9V8_9BILA</name>
<evidence type="ECO:0008006" key="6">
    <source>
        <dbReference type="Google" id="ProtNLM"/>
    </source>
</evidence>
<dbReference type="Proteomes" id="UP000681967">
    <property type="component" value="Unassembled WGS sequence"/>
</dbReference>
<dbReference type="PANTHER" id="PTHR46068:SF1">
    <property type="entry name" value="TRANSPOSASE IS30-LIKE HTH DOMAIN-CONTAINING PROTEIN"/>
    <property type="match status" value="1"/>
</dbReference>
<dbReference type="Proteomes" id="UP000663834">
    <property type="component" value="Unassembled WGS sequence"/>
</dbReference>